<proteinExistence type="predicted"/>
<feature type="compositionally biased region" description="Basic and acidic residues" evidence="1">
    <location>
        <begin position="336"/>
        <end position="345"/>
    </location>
</feature>
<dbReference type="AlphaFoldDB" id="A0A8R1DNB5"/>
<feature type="region of interest" description="Disordered" evidence="1">
    <location>
        <begin position="314"/>
        <end position="389"/>
    </location>
</feature>
<dbReference type="EnsemblMetazoa" id="CJA07565.1">
    <property type="protein sequence ID" value="CJA07565.1"/>
    <property type="gene ID" value="WBGene00126769"/>
</dbReference>
<feature type="domain" description="Argonaute protein hrde-1/Nuclear RNAi defective-3 protein-like N-terminal" evidence="2">
    <location>
        <begin position="46"/>
        <end position="203"/>
    </location>
</feature>
<organism evidence="3 4">
    <name type="scientific">Caenorhabditis japonica</name>
    <dbReference type="NCBI Taxonomy" id="281687"/>
    <lineage>
        <taxon>Eukaryota</taxon>
        <taxon>Metazoa</taxon>
        <taxon>Ecdysozoa</taxon>
        <taxon>Nematoda</taxon>
        <taxon>Chromadorea</taxon>
        <taxon>Rhabditida</taxon>
        <taxon>Rhabditina</taxon>
        <taxon>Rhabditomorpha</taxon>
        <taxon>Rhabditoidea</taxon>
        <taxon>Rhabditidae</taxon>
        <taxon>Peloderinae</taxon>
        <taxon>Caenorhabditis</taxon>
    </lineage>
</organism>
<evidence type="ECO:0000313" key="4">
    <source>
        <dbReference type="Proteomes" id="UP000005237"/>
    </source>
</evidence>
<evidence type="ECO:0000256" key="1">
    <source>
        <dbReference type="SAM" id="MobiDB-lite"/>
    </source>
</evidence>
<dbReference type="Pfam" id="PF25128">
    <property type="entry name" value="HRDE1_NRDE3_N"/>
    <property type="match status" value="1"/>
</dbReference>
<dbReference type="InterPro" id="IPR056992">
    <property type="entry name" value="HRDE1/NRDE-3-like_N"/>
</dbReference>
<evidence type="ECO:0000259" key="2">
    <source>
        <dbReference type="Pfam" id="PF25128"/>
    </source>
</evidence>
<protein>
    <recommendedName>
        <fullName evidence="2">Argonaute protein hrde-1/Nuclear RNAi defective-3 protein-like N-terminal domain-containing protein</fullName>
    </recommendedName>
</protein>
<accession>A0A8R1DNB5</accession>
<feature type="compositionally biased region" description="Basic and acidic residues" evidence="1">
    <location>
        <begin position="369"/>
        <end position="382"/>
    </location>
</feature>
<name>A0A8R1DNB5_CAEJA</name>
<sequence>MDPFDRAMSLMGSNDGGTKRERKVSTKEEPAMKRRMETTTAPPRIFSTPTSAAPAGRESFAAIEHIDVQMNMFPISIVRMPPRLQRLCFETTLVLPDGKSFNLNTGLVAVSGDVNSHNRRLAQHTIFRKFLDKNRHLFGNKDHHYVVYDCAATIYVPDGYYSGGEEVKFELRRDDFREDEWERVSKLCRKRGCYFSIKMTPTGFVYTSGENLLETSNRMELTRCIEIVTSQYLNSPDFYQFGNATFPLKQRPVSEPDSVTEVRPGFAKVARLVDGRMGRNEMLITIDTKFSPFYKNITVLKFIVSKYEDLKGSRGGGGRIGGGRDDHRGGYGGHGGRGDYRDSGRGRGGGYGRDNYRHANDSFGGGDSMRSEPSSREIEEVQKGISEGGSLRSAIEASMKGLYAEATHMPKDSNRIVVITGIADSNAEKLGGISADNHYDIRVQDVRKY</sequence>
<reference evidence="3" key="2">
    <citation type="submission" date="2022-06" db="UniProtKB">
        <authorList>
            <consortium name="EnsemblMetazoa"/>
        </authorList>
    </citation>
    <scope>IDENTIFICATION</scope>
    <source>
        <strain evidence="3">DF5081</strain>
    </source>
</reference>
<reference evidence="4" key="1">
    <citation type="submission" date="2010-08" db="EMBL/GenBank/DDBJ databases">
        <authorList>
            <consortium name="Caenorhabditis japonica Sequencing Consortium"/>
            <person name="Wilson R.K."/>
        </authorList>
    </citation>
    <scope>NUCLEOTIDE SEQUENCE [LARGE SCALE GENOMIC DNA]</scope>
    <source>
        <strain evidence="4">DF5081</strain>
    </source>
</reference>
<keyword evidence="4" id="KW-1185">Reference proteome</keyword>
<dbReference type="Proteomes" id="UP000005237">
    <property type="component" value="Unassembled WGS sequence"/>
</dbReference>
<evidence type="ECO:0000313" key="3">
    <source>
        <dbReference type="EnsemblMetazoa" id="CJA07565.1"/>
    </source>
</evidence>
<feature type="compositionally biased region" description="Basic and acidic residues" evidence="1">
    <location>
        <begin position="17"/>
        <end position="37"/>
    </location>
</feature>
<feature type="region of interest" description="Disordered" evidence="1">
    <location>
        <begin position="1"/>
        <end position="37"/>
    </location>
</feature>